<dbReference type="CDD" id="cd18623">
    <property type="entry name" value="GH32_ScrB-like"/>
    <property type="match status" value="1"/>
</dbReference>
<dbReference type="Gene3D" id="2.60.120.560">
    <property type="entry name" value="Exo-inulinase, domain 1"/>
    <property type="match status" value="1"/>
</dbReference>
<dbReference type="Proteomes" id="UP000799092">
    <property type="component" value="Unassembled WGS sequence"/>
</dbReference>
<dbReference type="InterPro" id="IPR013189">
    <property type="entry name" value="Glyco_hydro_32_C"/>
</dbReference>
<dbReference type="Gene3D" id="2.115.10.20">
    <property type="entry name" value="Glycosyl hydrolase domain, family 43"/>
    <property type="match status" value="1"/>
</dbReference>
<proteinExistence type="inferred from homology"/>
<dbReference type="SUPFAM" id="SSF75005">
    <property type="entry name" value="Arabinanase/levansucrase/invertase"/>
    <property type="match status" value="1"/>
</dbReference>
<comment type="function">
    <text evidence="9">Enables the bacterium to metabolize sucrose as a sole carbon source.</text>
</comment>
<dbReference type="UniPathway" id="UPA00238"/>
<dbReference type="AlphaFoldDB" id="A0A6A8D6G3"/>
<evidence type="ECO:0000256" key="1">
    <source>
        <dbReference type="ARBA" id="ARBA00004914"/>
    </source>
</evidence>
<dbReference type="PROSITE" id="PS00609">
    <property type="entry name" value="GLYCOSYL_HYDROL_F32"/>
    <property type="match status" value="1"/>
</dbReference>
<reference evidence="12" key="1">
    <citation type="submission" date="2019-11" db="EMBL/GenBank/DDBJ databases">
        <authorList>
            <person name="Li J."/>
        </authorList>
    </citation>
    <scope>NUCLEOTIDE SEQUENCE</scope>
    <source>
        <strain evidence="12">B6B</strain>
    </source>
</reference>
<evidence type="ECO:0000256" key="4">
    <source>
        <dbReference type="ARBA" id="ARBA00019623"/>
    </source>
</evidence>
<dbReference type="GO" id="GO:0005737">
    <property type="term" value="C:cytoplasm"/>
    <property type="evidence" value="ECO:0007669"/>
    <property type="project" value="UniProtKB-SubCell"/>
</dbReference>
<dbReference type="InterPro" id="IPR051214">
    <property type="entry name" value="GH32_Enzymes"/>
</dbReference>
<evidence type="ECO:0000256" key="6">
    <source>
        <dbReference type="ARBA" id="ARBA00023295"/>
    </source>
</evidence>
<feature type="domain" description="Glycosyl hydrolase family 32 N-terminal" evidence="10">
    <location>
        <begin position="32"/>
        <end position="332"/>
    </location>
</feature>
<dbReference type="NCBIfam" id="TIGR01322">
    <property type="entry name" value="scrB_fam"/>
    <property type="match status" value="1"/>
</dbReference>
<dbReference type="InterPro" id="IPR001362">
    <property type="entry name" value="Glyco_hydro_32"/>
</dbReference>
<evidence type="ECO:0000256" key="2">
    <source>
        <dbReference type="ARBA" id="ARBA00009902"/>
    </source>
</evidence>
<evidence type="ECO:0000259" key="10">
    <source>
        <dbReference type="Pfam" id="PF00251"/>
    </source>
</evidence>
<dbReference type="InterPro" id="IPR013148">
    <property type="entry name" value="Glyco_hydro_32_N"/>
</dbReference>
<dbReference type="InterPro" id="IPR018053">
    <property type="entry name" value="Glyco_hydro_32_AS"/>
</dbReference>
<comment type="pathway">
    <text evidence="1 9">Glycan biosynthesis; sucrose metabolism.</text>
</comment>
<evidence type="ECO:0000313" key="12">
    <source>
        <dbReference type="EMBL" id="MRH41355.1"/>
    </source>
</evidence>
<dbReference type="EC" id="3.2.1.26" evidence="3 8"/>
<organism evidence="12 13">
    <name type="scientific">Aquibacillus halophilus</name>
    <dbReference type="NCBI Taxonomy" id="930132"/>
    <lineage>
        <taxon>Bacteria</taxon>
        <taxon>Bacillati</taxon>
        <taxon>Bacillota</taxon>
        <taxon>Bacilli</taxon>
        <taxon>Bacillales</taxon>
        <taxon>Bacillaceae</taxon>
        <taxon>Aquibacillus</taxon>
    </lineage>
</organism>
<dbReference type="SUPFAM" id="SSF49899">
    <property type="entry name" value="Concanavalin A-like lectins/glucanases"/>
    <property type="match status" value="1"/>
</dbReference>
<comment type="similarity">
    <text evidence="2 8">Belongs to the glycosyl hydrolase 32 family.</text>
</comment>
<evidence type="ECO:0000256" key="3">
    <source>
        <dbReference type="ARBA" id="ARBA00012758"/>
    </source>
</evidence>
<name>A0A6A8D6G3_9BACI</name>
<comment type="catalytic activity">
    <reaction evidence="8">
        <text>Hydrolysis of terminal non-reducing beta-D-fructofuranoside residues in beta-D-fructofuranosides.</text>
        <dbReference type="EC" id="3.2.1.26"/>
    </reaction>
</comment>
<dbReference type="Pfam" id="PF08244">
    <property type="entry name" value="Glyco_hydro_32C"/>
    <property type="match status" value="1"/>
</dbReference>
<evidence type="ECO:0000256" key="7">
    <source>
        <dbReference type="ARBA" id="ARBA00033367"/>
    </source>
</evidence>
<keyword evidence="9" id="KW-0119">Carbohydrate metabolism</keyword>
<dbReference type="InterPro" id="IPR023296">
    <property type="entry name" value="Glyco_hydro_beta-prop_sf"/>
</dbReference>
<sequence length="477" mass="55739">MKSDNELKTKAYQAVKNSQDKVRQDPYRLHYHIMPSVGLLNDPNGFVYYQGKYHLFYQWNPFGTNHSSKFWGHFSSKNLVDWHEEPIALAPSSWFDKNGCYSGSAIVHEDQLYLFYTGNVRDENGDRETYQCLAISSDGVNFDKKGPVVQLPNGYTAHFRDPKVWKHEEKWYMIIGAQTEQVTGTVVLYESIDLISWRFLGPITERQDFGYMWECPDLFSLNDKDVLLFSPQGIEPEGYHYQNIYQSGYFVGKLDYQEVSYQHGRFEEIDRGFDFYAPQTTVDNKGRRLMFGWMGVPEENEQDHPTISHHWIHALTMPRQLELKDGKLFQHPVEELVNLRKEAVIYSDVVIKGEKIQMPRVNGNAVELFLEVKENASRQFSVSFGNNTQVLFDQENKLVTLKRKSMKSNQLEKRQCHLNDFKNVRIFLDASSIEIFINGGEEVFTTRIFDDVKNDSIYFHSTGKMIIDINKWELKQV</sequence>
<dbReference type="SMART" id="SM00640">
    <property type="entry name" value="Glyco_32"/>
    <property type="match status" value="1"/>
</dbReference>
<evidence type="ECO:0000256" key="8">
    <source>
        <dbReference type="RuleBase" id="RU362110"/>
    </source>
</evidence>
<comment type="subcellular location">
    <subcellularLocation>
        <location evidence="9">Cytoplasm</location>
    </subcellularLocation>
</comment>
<comment type="caution">
    <text evidence="12">The sequence shown here is derived from an EMBL/GenBank/DDBJ whole genome shotgun (WGS) entry which is preliminary data.</text>
</comment>
<evidence type="ECO:0000256" key="9">
    <source>
        <dbReference type="RuleBase" id="RU365015"/>
    </source>
</evidence>
<dbReference type="Pfam" id="PF00251">
    <property type="entry name" value="Glyco_hydro_32N"/>
    <property type="match status" value="1"/>
</dbReference>
<keyword evidence="6 8" id="KW-0326">Glycosidase</keyword>
<keyword evidence="5 8" id="KW-0378">Hydrolase</keyword>
<protein>
    <recommendedName>
        <fullName evidence="4 8">Sucrose-6-phosphate hydrolase</fullName>
        <ecNumber evidence="3 8">3.2.1.26</ecNumber>
    </recommendedName>
    <alternativeName>
        <fullName evidence="7 9">Invertase</fullName>
    </alternativeName>
</protein>
<dbReference type="PANTHER" id="PTHR43101:SF1">
    <property type="entry name" value="BETA-FRUCTOSIDASE"/>
    <property type="match status" value="1"/>
</dbReference>
<keyword evidence="13" id="KW-1185">Reference proteome</keyword>
<evidence type="ECO:0000313" key="13">
    <source>
        <dbReference type="Proteomes" id="UP000799092"/>
    </source>
</evidence>
<dbReference type="EMBL" id="WJNG01000002">
    <property type="protein sequence ID" value="MRH41355.1"/>
    <property type="molecule type" value="Genomic_DNA"/>
</dbReference>
<feature type="domain" description="Glycosyl hydrolase family 32 C-terminal" evidence="11">
    <location>
        <begin position="335"/>
        <end position="464"/>
    </location>
</feature>
<dbReference type="PANTHER" id="PTHR43101">
    <property type="entry name" value="BETA-FRUCTOSIDASE"/>
    <property type="match status" value="1"/>
</dbReference>
<dbReference type="InterPro" id="IPR013320">
    <property type="entry name" value="ConA-like_dom_sf"/>
</dbReference>
<gene>
    <name evidence="12" type="ORF">GH741_01550</name>
</gene>
<dbReference type="GO" id="GO:0005985">
    <property type="term" value="P:sucrose metabolic process"/>
    <property type="evidence" value="ECO:0007669"/>
    <property type="project" value="UniProtKB-UniPathway"/>
</dbReference>
<evidence type="ECO:0000259" key="11">
    <source>
        <dbReference type="Pfam" id="PF08244"/>
    </source>
</evidence>
<dbReference type="GO" id="GO:0004564">
    <property type="term" value="F:beta-fructofuranosidase activity"/>
    <property type="evidence" value="ECO:0007669"/>
    <property type="project" value="UniProtKB-EC"/>
</dbReference>
<accession>A0A6A8D6G3</accession>
<dbReference type="InterPro" id="IPR006232">
    <property type="entry name" value="Suc6P_hydrolase"/>
</dbReference>
<evidence type="ECO:0000256" key="5">
    <source>
        <dbReference type="ARBA" id="ARBA00022801"/>
    </source>
</evidence>
<keyword evidence="9" id="KW-0963">Cytoplasm</keyword>